<evidence type="ECO:0000256" key="1">
    <source>
        <dbReference type="ARBA" id="ARBA00004123"/>
    </source>
</evidence>
<evidence type="ECO:0000256" key="5">
    <source>
        <dbReference type="ARBA" id="ARBA00023242"/>
    </source>
</evidence>
<reference evidence="7 8" key="1">
    <citation type="journal article" date="2023" name="Plants (Basel)">
        <title>Bridging the Gap: Combining Genomics and Transcriptomics Approaches to Understand Stylosanthes scabra, an Orphan Legume from the Brazilian Caatinga.</title>
        <authorList>
            <person name="Ferreira-Neto J.R.C."/>
            <person name="da Silva M.D."/>
            <person name="Binneck E."/>
            <person name="de Melo N.F."/>
            <person name="da Silva R.H."/>
            <person name="de Melo A.L.T.M."/>
            <person name="Pandolfi V."/>
            <person name="Bustamante F.O."/>
            <person name="Brasileiro-Vidal A.C."/>
            <person name="Benko-Iseppon A.M."/>
        </authorList>
    </citation>
    <scope>NUCLEOTIDE SEQUENCE [LARGE SCALE GENOMIC DNA]</scope>
    <source>
        <tissue evidence="7">Leaves</tissue>
    </source>
</reference>
<name>A0ABU6Z714_9FABA</name>
<evidence type="ECO:0000256" key="3">
    <source>
        <dbReference type="ARBA" id="ARBA00023125"/>
    </source>
</evidence>
<comment type="caution">
    <text evidence="7">The sequence shown here is derived from an EMBL/GenBank/DDBJ whole genome shotgun (WGS) entry which is preliminary data.</text>
</comment>
<dbReference type="EMBL" id="JASCZI010271918">
    <property type="protein sequence ID" value="MED6217556.1"/>
    <property type="molecule type" value="Genomic_DNA"/>
</dbReference>
<dbReference type="InterPro" id="IPR002100">
    <property type="entry name" value="TF_MADSbox"/>
</dbReference>
<sequence length="349" mass="40081">MGRAKTELKCLTSLRDRKGRFKTRIKGLESKLKKFSDTCEGSKASLIVYEEDSNAARMIWPKDSAKVSFLIEKYETQKNVKPYKIFDLEDFFKHKKTSIEIEILKAQKCIRNFKYPTSDLNIQSLDLEQLRMFIGILDNKIGACVERINMLKSYQKVESNFNFGHNSNQYNFLLYPILMELMGSNHGTCQNLIKMKLGTFNIKWVPLWPTLHQFNSPMEQNSMQTMCHSPGPASRIMSPTTGSHSPEQNSMQTISGLASISQPQVSNTAQAETIGKYFGRSNPGEHMKDPVHYGNTNKKDEVSEALDWETQLAEAQAWASDFGEFENLMNQQNEHLDLLYNTYDYKFLS</sequence>
<evidence type="ECO:0000256" key="2">
    <source>
        <dbReference type="ARBA" id="ARBA00023015"/>
    </source>
</evidence>
<evidence type="ECO:0000313" key="8">
    <source>
        <dbReference type="Proteomes" id="UP001341840"/>
    </source>
</evidence>
<keyword evidence="4" id="KW-0804">Transcription</keyword>
<evidence type="ECO:0000256" key="4">
    <source>
        <dbReference type="ARBA" id="ARBA00023163"/>
    </source>
</evidence>
<protein>
    <recommendedName>
        <fullName evidence="6">MADS-box domain-containing protein</fullName>
    </recommendedName>
</protein>
<dbReference type="PROSITE" id="PS50066">
    <property type="entry name" value="MADS_BOX_2"/>
    <property type="match status" value="1"/>
</dbReference>
<gene>
    <name evidence="7" type="ORF">PIB30_018950</name>
</gene>
<evidence type="ECO:0000313" key="7">
    <source>
        <dbReference type="EMBL" id="MED6217556.1"/>
    </source>
</evidence>
<organism evidence="7 8">
    <name type="scientific">Stylosanthes scabra</name>
    <dbReference type="NCBI Taxonomy" id="79078"/>
    <lineage>
        <taxon>Eukaryota</taxon>
        <taxon>Viridiplantae</taxon>
        <taxon>Streptophyta</taxon>
        <taxon>Embryophyta</taxon>
        <taxon>Tracheophyta</taxon>
        <taxon>Spermatophyta</taxon>
        <taxon>Magnoliopsida</taxon>
        <taxon>eudicotyledons</taxon>
        <taxon>Gunneridae</taxon>
        <taxon>Pentapetalae</taxon>
        <taxon>rosids</taxon>
        <taxon>fabids</taxon>
        <taxon>Fabales</taxon>
        <taxon>Fabaceae</taxon>
        <taxon>Papilionoideae</taxon>
        <taxon>50 kb inversion clade</taxon>
        <taxon>dalbergioids sensu lato</taxon>
        <taxon>Dalbergieae</taxon>
        <taxon>Pterocarpus clade</taxon>
        <taxon>Stylosanthes</taxon>
    </lineage>
</organism>
<evidence type="ECO:0000259" key="6">
    <source>
        <dbReference type="PROSITE" id="PS50066"/>
    </source>
</evidence>
<keyword evidence="3" id="KW-0238">DNA-binding</keyword>
<keyword evidence="2" id="KW-0805">Transcription regulation</keyword>
<proteinExistence type="predicted"/>
<dbReference type="InterPro" id="IPR036879">
    <property type="entry name" value="TF_MADSbox_sf"/>
</dbReference>
<dbReference type="SUPFAM" id="SSF55455">
    <property type="entry name" value="SRF-like"/>
    <property type="match status" value="1"/>
</dbReference>
<accession>A0ABU6Z714</accession>
<keyword evidence="8" id="KW-1185">Reference proteome</keyword>
<comment type="subcellular location">
    <subcellularLocation>
        <location evidence="1">Nucleus</location>
    </subcellularLocation>
</comment>
<dbReference type="Proteomes" id="UP001341840">
    <property type="component" value="Unassembled WGS sequence"/>
</dbReference>
<feature type="domain" description="MADS-box" evidence="6">
    <location>
        <begin position="1"/>
        <end position="48"/>
    </location>
</feature>
<keyword evidence="5" id="KW-0539">Nucleus</keyword>